<dbReference type="GO" id="GO:0005516">
    <property type="term" value="F:calmodulin binding"/>
    <property type="evidence" value="ECO:0007669"/>
    <property type="project" value="InterPro"/>
</dbReference>
<dbReference type="Gene3D" id="3.10.450.50">
    <property type="match status" value="1"/>
</dbReference>
<sequence>MKTEILDLFQRWNNALQTGDPELVSTLYAQDAILLPTISNVVRHNHQEIEDYFDIFLQRKPVGTIDEYNIRIIGNIAINSGIYSFSFMDTSVVQARFTFVYQWYGNQWLIIEHHSSSMPEQSEV</sequence>
<dbReference type="Pfam" id="PF08332">
    <property type="entry name" value="CaMKII_AD"/>
    <property type="match status" value="1"/>
</dbReference>
<protein>
    <submittedName>
        <fullName evidence="2">SgcJ/EcaC family oxidoreductase</fullName>
    </submittedName>
</protein>
<evidence type="ECO:0000313" key="2">
    <source>
        <dbReference type="EMBL" id="MYM59236.1"/>
    </source>
</evidence>
<name>A0A6L8LVQ7_9VIBR</name>
<evidence type="ECO:0000259" key="1">
    <source>
        <dbReference type="Pfam" id="PF08332"/>
    </source>
</evidence>
<dbReference type="NCBIfam" id="TIGR02246">
    <property type="entry name" value="SgcJ/EcaC family oxidoreductase"/>
    <property type="match status" value="1"/>
</dbReference>
<dbReference type="PIRSF" id="PIRSF028470">
    <property type="entry name" value="UCP028470"/>
    <property type="match status" value="1"/>
</dbReference>
<evidence type="ECO:0000313" key="3">
    <source>
        <dbReference type="Proteomes" id="UP000478571"/>
    </source>
</evidence>
<dbReference type="EMBL" id="WWEU01000002">
    <property type="protein sequence ID" value="MYM59236.1"/>
    <property type="molecule type" value="Genomic_DNA"/>
</dbReference>
<accession>A0A6L8LVQ7</accession>
<dbReference type="InterPro" id="IPR016887">
    <property type="entry name" value="UCP028470_steroid_isom-rel"/>
</dbReference>
<organism evidence="2 3">
    <name type="scientific">Vibrio tetraodonis subsp. pristinus</name>
    <dbReference type="NCBI Taxonomy" id="2695891"/>
    <lineage>
        <taxon>Bacteria</taxon>
        <taxon>Pseudomonadati</taxon>
        <taxon>Pseudomonadota</taxon>
        <taxon>Gammaproteobacteria</taxon>
        <taxon>Vibrionales</taxon>
        <taxon>Vibrionaceae</taxon>
        <taxon>Vibrio</taxon>
    </lineage>
</organism>
<dbReference type="InterPro" id="IPR011944">
    <property type="entry name" value="Steroid_delta5-4_isomerase"/>
</dbReference>
<dbReference type="AlphaFoldDB" id="A0A6L8LVQ7"/>
<keyword evidence="3" id="KW-1185">Reference proteome</keyword>
<gene>
    <name evidence="2" type="ORF">GTG28_08370</name>
</gene>
<dbReference type="InterPro" id="IPR032710">
    <property type="entry name" value="NTF2-like_dom_sf"/>
</dbReference>
<reference evidence="2 3" key="1">
    <citation type="submission" date="2020-01" db="EMBL/GenBank/DDBJ databases">
        <title>Draft Genome Sequence of Vibrio sp. strain OCN044, Isolated from a Healthy Coral at Palmyra Atoll.</title>
        <authorList>
            <person name="Videau P."/>
            <person name="Loughran R."/>
            <person name="Esquivel A."/>
            <person name="Deadmond M."/>
            <person name="Paddock B.E."/>
            <person name="Saw J.H."/>
            <person name="Ushijima B."/>
        </authorList>
    </citation>
    <scope>NUCLEOTIDE SEQUENCE [LARGE SCALE GENOMIC DNA]</scope>
    <source>
        <strain evidence="2 3">OCN044</strain>
    </source>
</reference>
<dbReference type="GO" id="GO:0004683">
    <property type="term" value="F:calcium/calmodulin-dependent protein kinase activity"/>
    <property type="evidence" value="ECO:0007669"/>
    <property type="project" value="InterPro"/>
</dbReference>
<dbReference type="InterPro" id="IPR013543">
    <property type="entry name" value="Ca/CaM-dep_prot_kinase-assoc"/>
</dbReference>
<comment type="caution">
    <text evidence="2">The sequence shown here is derived from an EMBL/GenBank/DDBJ whole genome shotgun (WGS) entry which is preliminary data.</text>
</comment>
<proteinExistence type="predicted"/>
<feature type="domain" description="Calcium/calmodulin-dependent protein kinase II association-domain" evidence="1">
    <location>
        <begin position="2"/>
        <end position="119"/>
    </location>
</feature>
<dbReference type="Proteomes" id="UP000478571">
    <property type="component" value="Unassembled WGS sequence"/>
</dbReference>
<dbReference type="SUPFAM" id="SSF54427">
    <property type="entry name" value="NTF2-like"/>
    <property type="match status" value="1"/>
</dbReference>